<feature type="compositionally biased region" description="Basic and acidic residues" evidence="1">
    <location>
        <begin position="194"/>
        <end position="203"/>
    </location>
</feature>
<dbReference type="EMBL" id="JAUBYV010000013">
    <property type="protein sequence ID" value="KAK2623500.1"/>
    <property type="molecule type" value="Genomic_DNA"/>
</dbReference>
<keyword evidence="4" id="KW-1185">Reference proteome</keyword>
<feature type="region of interest" description="Disordered" evidence="1">
    <location>
        <begin position="183"/>
        <end position="203"/>
    </location>
</feature>
<dbReference type="AlphaFoldDB" id="A0AAD9STM0"/>
<sequence>MTSTAYSRNVVLKPEHLPDNLINDERLSRYRHPTVYDAVAGRISLGGFISKQQVVASSRDTVSSSTSAISPENVLFRGKNAPTRYAESDIYFVNERLVVTDLPESDLLKALHCYTSDFYSRAALDRGICDWKSMDESALLALGILMEEAARSSLGETGDLAFTEGEEAIQPYLRAYDRIQGRQSKERPLKKRRVDTAGRNRFV</sequence>
<accession>A0AAD9STM0</accession>
<evidence type="ECO:0000313" key="2">
    <source>
        <dbReference type="EMBL" id="KAK2623500.1"/>
    </source>
</evidence>
<dbReference type="Proteomes" id="UP001285354">
    <property type="component" value="Unassembled WGS sequence"/>
</dbReference>
<dbReference type="EMBL" id="JAUBYV010000008">
    <property type="protein sequence ID" value="KAK2625085.1"/>
    <property type="molecule type" value="Genomic_DNA"/>
</dbReference>
<protein>
    <submittedName>
        <fullName evidence="2">Uncharacterized protein</fullName>
    </submittedName>
</protein>
<evidence type="ECO:0000313" key="3">
    <source>
        <dbReference type="EMBL" id="KAK2625085.1"/>
    </source>
</evidence>
<evidence type="ECO:0000313" key="4">
    <source>
        <dbReference type="Proteomes" id="UP001285354"/>
    </source>
</evidence>
<dbReference type="GO" id="GO:0006360">
    <property type="term" value="P:transcription by RNA polymerase I"/>
    <property type="evidence" value="ECO:0007669"/>
    <property type="project" value="InterPro"/>
</dbReference>
<dbReference type="PANTHER" id="PTHR28054:SF1">
    <property type="entry name" value="RNA POLYMERASE I-SPECIFIC TRANSCRIPTION INITIATION FACTOR RRN10"/>
    <property type="match status" value="1"/>
</dbReference>
<gene>
    <name evidence="3" type="ORF">QTJ16_005454</name>
    <name evidence="2" type="ORF">QTJ16_007054</name>
</gene>
<organism evidence="2 4">
    <name type="scientific">Diplocarpon rosae</name>
    <dbReference type="NCBI Taxonomy" id="946125"/>
    <lineage>
        <taxon>Eukaryota</taxon>
        <taxon>Fungi</taxon>
        <taxon>Dikarya</taxon>
        <taxon>Ascomycota</taxon>
        <taxon>Pezizomycotina</taxon>
        <taxon>Leotiomycetes</taxon>
        <taxon>Helotiales</taxon>
        <taxon>Drepanopezizaceae</taxon>
        <taxon>Diplocarpon</taxon>
    </lineage>
</organism>
<dbReference type="InterPro" id="IPR022793">
    <property type="entry name" value="Rrn10"/>
</dbReference>
<comment type="caution">
    <text evidence="2">The sequence shown here is derived from an EMBL/GenBank/DDBJ whole genome shotgun (WGS) entry which is preliminary data.</text>
</comment>
<dbReference type="PANTHER" id="PTHR28054">
    <property type="entry name" value="RNA POLYMERASE I-SPECIFIC TRANSCRIPTION INITIATION FACTOR RRN10"/>
    <property type="match status" value="1"/>
</dbReference>
<proteinExistence type="predicted"/>
<evidence type="ECO:0000256" key="1">
    <source>
        <dbReference type="SAM" id="MobiDB-lite"/>
    </source>
</evidence>
<reference evidence="2" key="1">
    <citation type="submission" date="2023-06" db="EMBL/GenBank/DDBJ databases">
        <title>Draft genome of Marssonina rosae.</title>
        <authorList>
            <person name="Cheng Q."/>
        </authorList>
    </citation>
    <scope>NUCLEOTIDE SEQUENCE</scope>
    <source>
        <strain evidence="2">R4</strain>
    </source>
</reference>
<name>A0AAD9STM0_9HELO</name>